<dbReference type="AlphaFoldDB" id="A0A4Z0A9T3"/>
<protein>
    <submittedName>
        <fullName evidence="2">Uncharacterized protein</fullName>
    </submittedName>
</protein>
<name>A0A4Z0A9T3_9AGAM</name>
<feature type="region of interest" description="Disordered" evidence="1">
    <location>
        <begin position="186"/>
        <end position="209"/>
    </location>
</feature>
<dbReference type="Proteomes" id="UP000298061">
    <property type="component" value="Unassembled WGS sequence"/>
</dbReference>
<sequence>MVSSPDRVVDVATTKTVTDARLYFSQFGDIAAVHPWMTDKGHHQHYFVEFCDAPGAMRASSAISPDFGIQALFSRPDLVDRFLSISQASVGSVSPHGLTLEASSSYSTSPAASDPDSKRKKTRRAGVRLKLRQAMNTDIDCNPINSALPTPPVSAIEPGMLSQAFFPPLSFQAVDISLTTRLRPDDNKENELQSELPSPVSPLQLHGSGHRPYSAGSLVASGLPALQTNLVLSLCGETICYDLQTLEENPKAIISLLKTTASERDKWMVVGGFYRRMGNAKAAIAVVSTMLEEMAGRHGMKEQDLRPAFLMLSSCCTDLGKNARGPDGATTEASSAYFDQSRRWLQKVYGEQIPENDLPRNGVSPRASTIDDALARLIASGAIPSAGSPAQPSASGDVRALRDMQSNQASEFSAIRAAKRKLEEECADERALRKKLEYALCDVEKQLVRSRDMEGSVLQQVRAEIEARRRAEEKACKERDARIKVEKERERDWQERELKEREAKERGGAQVGVIFQELAGMFQRAAGGDVSSLAGMAGMQGSMPSAPLGRKEG</sequence>
<accession>A0A4Z0A9T3</accession>
<evidence type="ECO:0000313" key="3">
    <source>
        <dbReference type="Proteomes" id="UP000298061"/>
    </source>
</evidence>
<feature type="compositionally biased region" description="Low complexity" evidence="1">
    <location>
        <begin position="102"/>
        <end position="114"/>
    </location>
</feature>
<organism evidence="2 3">
    <name type="scientific">Hericium alpestre</name>
    <dbReference type="NCBI Taxonomy" id="135208"/>
    <lineage>
        <taxon>Eukaryota</taxon>
        <taxon>Fungi</taxon>
        <taxon>Dikarya</taxon>
        <taxon>Basidiomycota</taxon>
        <taxon>Agaricomycotina</taxon>
        <taxon>Agaricomycetes</taxon>
        <taxon>Russulales</taxon>
        <taxon>Hericiaceae</taxon>
        <taxon>Hericium</taxon>
    </lineage>
</organism>
<evidence type="ECO:0000313" key="2">
    <source>
        <dbReference type="EMBL" id="TFY83004.1"/>
    </source>
</evidence>
<dbReference type="CDD" id="cd22249">
    <property type="entry name" value="UDM1_RNF168_RNF169-like"/>
    <property type="match status" value="1"/>
</dbReference>
<keyword evidence="3" id="KW-1185">Reference proteome</keyword>
<comment type="caution">
    <text evidence="2">The sequence shown here is derived from an EMBL/GenBank/DDBJ whole genome shotgun (WGS) entry which is preliminary data.</text>
</comment>
<dbReference type="EMBL" id="SFCI01000060">
    <property type="protein sequence ID" value="TFY83004.1"/>
    <property type="molecule type" value="Genomic_DNA"/>
</dbReference>
<proteinExistence type="predicted"/>
<reference evidence="2 3" key="1">
    <citation type="submission" date="2019-02" db="EMBL/GenBank/DDBJ databases">
        <title>Genome sequencing of the rare red list fungi Hericium alpestre (H. flagellum).</title>
        <authorList>
            <person name="Buettner E."/>
            <person name="Kellner H."/>
        </authorList>
    </citation>
    <scope>NUCLEOTIDE SEQUENCE [LARGE SCALE GENOMIC DNA]</scope>
    <source>
        <strain evidence="2 3">DSM 108284</strain>
    </source>
</reference>
<feature type="region of interest" description="Disordered" evidence="1">
    <location>
        <begin position="101"/>
        <end position="126"/>
    </location>
</feature>
<evidence type="ECO:0000256" key="1">
    <source>
        <dbReference type="SAM" id="MobiDB-lite"/>
    </source>
</evidence>
<gene>
    <name evidence="2" type="ORF">EWM64_g999</name>
</gene>
<dbReference type="OrthoDB" id="2670565at2759"/>